<protein>
    <recommendedName>
        <fullName evidence="1">E2 ubiquitin-conjugating enzyme</fullName>
        <ecNumber evidence="1">2.3.2.23</ecNumber>
    </recommendedName>
</protein>
<reference evidence="7 8" key="1">
    <citation type="journal article" date="2016" name="Mol. Biol. Evol.">
        <title>Comparative Genomics of Early-Diverging Mushroom-Forming Fungi Provides Insights into the Origins of Lignocellulose Decay Capabilities.</title>
        <authorList>
            <person name="Nagy L.G."/>
            <person name="Riley R."/>
            <person name="Tritt A."/>
            <person name="Adam C."/>
            <person name="Daum C."/>
            <person name="Floudas D."/>
            <person name="Sun H."/>
            <person name="Yadav J.S."/>
            <person name="Pangilinan J."/>
            <person name="Larsson K.H."/>
            <person name="Matsuura K."/>
            <person name="Barry K."/>
            <person name="Labutti K."/>
            <person name="Kuo R."/>
            <person name="Ohm R.A."/>
            <person name="Bhattacharya S.S."/>
            <person name="Shirouzu T."/>
            <person name="Yoshinaga Y."/>
            <person name="Martin F.M."/>
            <person name="Grigoriev I.V."/>
            <person name="Hibbett D.S."/>
        </authorList>
    </citation>
    <scope>NUCLEOTIDE SEQUENCE [LARGE SCALE GENOMIC DNA]</scope>
    <source>
        <strain evidence="7 8">TUFC12733</strain>
    </source>
</reference>
<keyword evidence="8" id="KW-1185">Reference proteome</keyword>
<dbReference type="SUPFAM" id="SSF54495">
    <property type="entry name" value="UBC-like"/>
    <property type="match status" value="1"/>
</dbReference>
<dbReference type="Pfam" id="PF00179">
    <property type="entry name" value="UQ_con"/>
    <property type="match status" value="1"/>
</dbReference>
<evidence type="ECO:0000256" key="4">
    <source>
        <dbReference type="ARBA" id="ARBA00022786"/>
    </source>
</evidence>
<sequence length="148" mass="16816">MTAVRRIQKELATLSVEPISDLRIEPNEQNMMEWTCILKASADSPYKGGKYQFKVLFPQNFPFKAPDVEFKTRIYHPGIDEEGHICIALLKDEWKPAITIAKVLTTVKDKLNNPSSDDPFNADIAAQLKNDKAAFLKTAKEWTKKYAS</sequence>
<dbReference type="PROSITE" id="PS50127">
    <property type="entry name" value="UBC_2"/>
    <property type="match status" value="1"/>
</dbReference>
<dbReference type="Proteomes" id="UP000076738">
    <property type="component" value="Unassembled WGS sequence"/>
</dbReference>
<dbReference type="SMART" id="SM00212">
    <property type="entry name" value="UBCc"/>
    <property type="match status" value="1"/>
</dbReference>
<dbReference type="AlphaFoldDB" id="A0A167LJD3"/>
<gene>
    <name evidence="7" type="ORF">CALVIDRAFT_549890</name>
</gene>
<dbReference type="PANTHER" id="PTHR24067">
    <property type="entry name" value="UBIQUITIN-CONJUGATING ENZYME E2"/>
    <property type="match status" value="1"/>
</dbReference>
<proteinExistence type="predicted"/>
<keyword evidence="5" id="KW-0067">ATP-binding</keyword>
<organism evidence="7 8">
    <name type="scientific">Calocera viscosa (strain TUFC12733)</name>
    <dbReference type="NCBI Taxonomy" id="1330018"/>
    <lineage>
        <taxon>Eukaryota</taxon>
        <taxon>Fungi</taxon>
        <taxon>Dikarya</taxon>
        <taxon>Basidiomycota</taxon>
        <taxon>Agaricomycotina</taxon>
        <taxon>Dacrymycetes</taxon>
        <taxon>Dacrymycetales</taxon>
        <taxon>Dacrymycetaceae</taxon>
        <taxon>Calocera</taxon>
    </lineage>
</organism>
<dbReference type="EMBL" id="KV417287">
    <property type="protein sequence ID" value="KZO95748.1"/>
    <property type="molecule type" value="Genomic_DNA"/>
</dbReference>
<dbReference type="GO" id="GO:0005524">
    <property type="term" value="F:ATP binding"/>
    <property type="evidence" value="ECO:0007669"/>
    <property type="project" value="UniProtKB-KW"/>
</dbReference>
<evidence type="ECO:0000313" key="8">
    <source>
        <dbReference type="Proteomes" id="UP000076738"/>
    </source>
</evidence>
<dbReference type="Gene3D" id="3.10.110.10">
    <property type="entry name" value="Ubiquitin Conjugating Enzyme"/>
    <property type="match status" value="1"/>
</dbReference>
<dbReference type="InterPro" id="IPR016135">
    <property type="entry name" value="UBQ-conjugating_enzyme/RWD"/>
</dbReference>
<keyword evidence="4" id="KW-0833">Ubl conjugation pathway</keyword>
<feature type="domain" description="UBC core" evidence="6">
    <location>
        <begin position="2"/>
        <end position="148"/>
    </location>
</feature>
<dbReference type="EC" id="2.3.2.23" evidence="1"/>
<dbReference type="InterPro" id="IPR050113">
    <property type="entry name" value="Ub_conjugating_enzyme"/>
</dbReference>
<dbReference type="OrthoDB" id="9978460at2759"/>
<name>A0A167LJD3_CALVF</name>
<evidence type="ECO:0000259" key="6">
    <source>
        <dbReference type="PROSITE" id="PS50127"/>
    </source>
</evidence>
<dbReference type="STRING" id="1330018.A0A167LJD3"/>
<evidence type="ECO:0000256" key="3">
    <source>
        <dbReference type="ARBA" id="ARBA00022741"/>
    </source>
</evidence>
<keyword evidence="2" id="KW-0808">Transferase</keyword>
<accession>A0A167LJD3</accession>
<evidence type="ECO:0000313" key="7">
    <source>
        <dbReference type="EMBL" id="KZO95748.1"/>
    </source>
</evidence>
<dbReference type="FunFam" id="3.10.110.10:FF:000060">
    <property type="entry name" value="Ubiquitin conjugating enzyme (UbcB)"/>
    <property type="match status" value="1"/>
</dbReference>
<evidence type="ECO:0000256" key="2">
    <source>
        <dbReference type="ARBA" id="ARBA00022679"/>
    </source>
</evidence>
<evidence type="ECO:0000256" key="5">
    <source>
        <dbReference type="ARBA" id="ARBA00022840"/>
    </source>
</evidence>
<keyword evidence="3" id="KW-0547">Nucleotide-binding</keyword>
<evidence type="ECO:0000256" key="1">
    <source>
        <dbReference type="ARBA" id="ARBA00012486"/>
    </source>
</evidence>
<dbReference type="GO" id="GO:0061631">
    <property type="term" value="F:ubiquitin conjugating enzyme activity"/>
    <property type="evidence" value="ECO:0007669"/>
    <property type="project" value="UniProtKB-EC"/>
</dbReference>
<dbReference type="InterPro" id="IPR000608">
    <property type="entry name" value="UBC"/>
</dbReference>